<name>A0A9W4X2N0_9GLOM</name>
<proteinExistence type="predicted"/>
<evidence type="ECO:0000313" key="1">
    <source>
        <dbReference type="EMBL" id="CAI2182016.1"/>
    </source>
</evidence>
<dbReference type="AlphaFoldDB" id="A0A9W4X2N0"/>
<reference evidence="1" key="1">
    <citation type="submission" date="2022-08" db="EMBL/GenBank/DDBJ databases">
        <authorList>
            <person name="Kallberg Y."/>
            <person name="Tangrot J."/>
            <person name="Rosling A."/>
        </authorList>
    </citation>
    <scope>NUCLEOTIDE SEQUENCE</scope>
    <source>
        <strain evidence="1">Wild A</strain>
    </source>
</reference>
<evidence type="ECO:0000313" key="2">
    <source>
        <dbReference type="Proteomes" id="UP001153678"/>
    </source>
</evidence>
<protein>
    <submittedName>
        <fullName evidence="1">6378_t:CDS:1</fullName>
    </submittedName>
</protein>
<sequence length="215" mass="24778">MEEKKYQEEAKKRININCLYSHFKDAPQKLKIVCDWDEVIQPLEPKAYYELSEREDMVNSCLSESGGFALSVRSIKSKVEKIKNEPDFYEKAPFLTIAKELLMLTKENKVEQIIFLSAYNKKDFANGDPRKKKIFSETFGKFSNCSLNLIGFESEENAPNCDIVIVDNPNILANVLKENKKITALAPYYSPNIKHHENVLLVKTSLSNLKKEDFQ</sequence>
<dbReference type="EMBL" id="CAMKVN010002648">
    <property type="protein sequence ID" value="CAI2182016.1"/>
    <property type="molecule type" value="Genomic_DNA"/>
</dbReference>
<dbReference type="OrthoDB" id="2430472at2759"/>
<dbReference type="Proteomes" id="UP001153678">
    <property type="component" value="Unassembled WGS sequence"/>
</dbReference>
<comment type="caution">
    <text evidence="1">The sequence shown here is derived from an EMBL/GenBank/DDBJ whole genome shotgun (WGS) entry which is preliminary data.</text>
</comment>
<keyword evidence="2" id="KW-1185">Reference proteome</keyword>
<organism evidence="1 2">
    <name type="scientific">Funneliformis geosporum</name>
    <dbReference type="NCBI Taxonomy" id="1117311"/>
    <lineage>
        <taxon>Eukaryota</taxon>
        <taxon>Fungi</taxon>
        <taxon>Fungi incertae sedis</taxon>
        <taxon>Mucoromycota</taxon>
        <taxon>Glomeromycotina</taxon>
        <taxon>Glomeromycetes</taxon>
        <taxon>Glomerales</taxon>
        <taxon>Glomeraceae</taxon>
        <taxon>Funneliformis</taxon>
    </lineage>
</organism>
<gene>
    <name evidence="1" type="ORF">FWILDA_LOCUS10372</name>
</gene>
<accession>A0A9W4X2N0</accession>